<dbReference type="Gene3D" id="2.60.40.420">
    <property type="entry name" value="Cupredoxins - blue copper proteins"/>
    <property type="match status" value="1"/>
</dbReference>
<reference evidence="3" key="1">
    <citation type="submission" date="2022-08" db="EMBL/GenBank/DDBJ databases">
        <authorList>
            <consortium name="DOE Joint Genome Institute"/>
            <person name="Min B."/>
            <person name="Sierra-Patev S."/>
            <person name="Naranjo-Ortiz M."/>
            <person name="Looney B."/>
            <person name="Konkel Z."/>
            <person name="Slot J.C."/>
            <person name="Sakamoto Y."/>
            <person name="Steenwyk J.L."/>
            <person name="Rokas A."/>
            <person name="Carro J."/>
            <person name="Camarero S."/>
            <person name="Ferreira P."/>
            <person name="Molpeceres G."/>
            <person name="Ruiz-duenas F.J."/>
            <person name="Serrano A."/>
            <person name="Henrissat B."/>
            <person name="Drula E."/>
            <person name="Hughes K.W."/>
            <person name="Mata J.L."/>
            <person name="Ishikawa N.K."/>
            <person name="Vargas-Isla R."/>
            <person name="Ushijima S."/>
            <person name="Smith C.A."/>
            <person name="Ahrendt S."/>
            <person name="Andreopoulos W."/>
            <person name="He G."/>
            <person name="LaButti K."/>
            <person name="Lipzen A."/>
            <person name="Ng V."/>
            <person name="Riley R."/>
            <person name="Sandor L."/>
            <person name="Barry K."/>
            <person name="Martinez A.T."/>
            <person name="Xiao Y."/>
            <person name="Gibbons J.G."/>
            <person name="Terashima K."/>
            <person name="Hibbett D.S."/>
            <person name="Grigoriev I.V."/>
        </authorList>
    </citation>
    <scope>NUCLEOTIDE SEQUENCE</scope>
    <source>
        <strain evidence="3">TFB7810</strain>
    </source>
</reference>
<accession>A0A9W8P1B7</accession>
<evidence type="ECO:0008006" key="6">
    <source>
        <dbReference type="Google" id="ProtNLM"/>
    </source>
</evidence>
<feature type="signal peptide" evidence="2">
    <location>
        <begin position="1"/>
        <end position="19"/>
    </location>
</feature>
<evidence type="ECO:0000256" key="2">
    <source>
        <dbReference type="SAM" id="SignalP"/>
    </source>
</evidence>
<dbReference type="Proteomes" id="UP001163850">
    <property type="component" value="Unassembled WGS sequence"/>
</dbReference>
<dbReference type="PANTHER" id="PTHR34883">
    <property type="entry name" value="SERINE-RICH PROTEIN, PUTATIVE-RELATED-RELATED"/>
    <property type="match status" value="1"/>
</dbReference>
<keyword evidence="2" id="KW-0732">Signal</keyword>
<dbReference type="AlphaFoldDB" id="A0A9W8P1B7"/>
<evidence type="ECO:0000256" key="1">
    <source>
        <dbReference type="SAM" id="MobiDB-lite"/>
    </source>
</evidence>
<organism evidence="3 5">
    <name type="scientific">Lentinula detonsa</name>
    <dbReference type="NCBI Taxonomy" id="2804962"/>
    <lineage>
        <taxon>Eukaryota</taxon>
        <taxon>Fungi</taxon>
        <taxon>Dikarya</taxon>
        <taxon>Basidiomycota</taxon>
        <taxon>Agaricomycotina</taxon>
        <taxon>Agaricomycetes</taxon>
        <taxon>Agaricomycetidae</taxon>
        <taxon>Agaricales</taxon>
        <taxon>Marasmiineae</taxon>
        <taxon>Omphalotaceae</taxon>
        <taxon>Lentinula</taxon>
    </lineage>
</organism>
<evidence type="ECO:0000313" key="4">
    <source>
        <dbReference type="EMBL" id="KAJ3989165.1"/>
    </source>
</evidence>
<feature type="region of interest" description="Disordered" evidence="1">
    <location>
        <begin position="176"/>
        <end position="197"/>
    </location>
</feature>
<accession>A0AA38Q9L5</accession>
<gene>
    <name evidence="3" type="ORF">DFH05DRAFT_1491452</name>
    <name evidence="4" type="ORF">F5890DRAFT_1487170</name>
</gene>
<keyword evidence="5" id="KW-1185">Reference proteome</keyword>
<dbReference type="InterPro" id="IPR052953">
    <property type="entry name" value="Ser-rich/MCO-related"/>
</dbReference>
<dbReference type="InterPro" id="IPR008972">
    <property type="entry name" value="Cupredoxin"/>
</dbReference>
<dbReference type="Proteomes" id="UP001142393">
    <property type="component" value="Unassembled WGS sequence"/>
</dbReference>
<feature type="chain" id="PRO_5044703658" description="Cupredoxin" evidence="2">
    <location>
        <begin position="20"/>
        <end position="227"/>
    </location>
</feature>
<reference evidence="3 5" key="3">
    <citation type="journal article" date="2023" name="Proc. Natl. Acad. Sci. U.S.A.">
        <title>A global phylogenomic analysis of the shiitake genus Lentinula.</title>
        <authorList>
            <person name="Sierra-Patev S."/>
            <person name="Min B."/>
            <person name="Naranjo-Ortiz M."/>
            <person name="Looney B."/>
            <person name="Konkel Z."/>
            <person name="Slot J.C."/>
            <person name="Sakamoto Y."/>
            <person name="Steenwyk J.L."/>
            <person name="Rokas A."/>
            <person name="Carro J."/>
            <person name="Camarero S."/>
            <person name="Ferreira P."/>
            <person name="Molpeceres G."/>
            <person name="Ruiz-Duenas F.J."/>
            <person name="Serrano A."/>
            <person name="Henrissat B."/>
            <person name="Drula E."/>
            <person name="Hughes K.W."/>
            <person name="Mata J.L."/>
            <person name="Ishikawa N.K."/>
            <person name="Vargas-Isla R."/>
            <person name="Ushijima S."/>
            <person name="Smith C.A."/>
            <person name="Donoghue J."/>
            <person name="Ahrendt S."/>
            <person name="Andreopoulos W."/>
            <person name="He G."/>
            <person name="LaButti K."/>
            <person name="Lipzen A."/>
            <person name="Ng V."/>
            <person name="Riley R."/>
            <person name="Sandor L."/>
            <person name="Barry K."/>
            <person name="Martinez A.T."/>
            <person name="Xiao Y."/>
            <person name="Gibbons J.G."/>
            <person name="Terashima K."/>
            <person name="Grigoriev I.V."/>
            <person name="Hibbett D."/>
        </authorList>
    </citation>
    <scope>NUCLEOTIDE SEQUENCE [LARGE SCALE GENOMIC DNA]</scope>
    <source>
        <strain evidence="3 5">TFB7810</strain>
    </source>
</reference>
<comment type="caution">
    <text evidence="3">The sequence shown here is derived from an EMBL/GenBank/DDBJ whole genome shotgun (WGS) entry which is preliminary data.</text>
</comment>
<sequence>MRFSVAAAALLSAAASVKAASFSVIVGFNDTLTFNPANLTGVADGDTVAFQFASKNHSVVQSTFAAPCTAAGVSSGFQNVSDPNGATFPTWTLTVENATAPLWFFCSQVTATSTHCQAGMVFAINPTAEKSFDAFQQAAIATNATSPAGQNPSGSIVSGTAGATDAALSVSGSTSAPTATAASGSSGTGTSAPASSSSAAANGASQLMSGNSISILAVAGLVAGLVL</sequence>
<evidence type="ECO:0000313" key="5">
    <source>
        <dbReference type="Proteomes" id="UP001142393"/>
    </source>
</evidence>
<dbReference type="PANTHER" id="PTHR34883:SF15">
    <property type="entry name" value="EXTRACELLULAR SERINE-RICH PROTEIN"/>
    <property type="match status" value="1"/>
</dbReference>
<name>A0A9W8P1B7_9AGAR</name>
<dbReference type="CDD" id="cd00920">
    <property type="entry name" value="Cupredoxin"/>
    <property type="match status" value="1"/>
</dbReference>
<reference evidence="4" key="2">
    <citation type="submission" date="2022-08" db="EMBL/GenBank/DDBJ databases">
        <authorList>
            <consortium name="DOE Joint Genome Institute"/>
            <person name="Min B."/>
            <person name="Riley R."/>
            <person name="Sierra-Patev S."/>
            <person name="Naranjo-Ortiz M."/>
            <person name="Looney B."/>
            <person name="Konkel Z."/>
            <person name="Slot J.C."/>
            <person name="Sakamoto Y."/>
            <person name="Steenwyk J.L."/>
            <person name="Rokas A."/>
            <person name="Carro J."/>
            <person name="Camarero S."/>
            <person name="Ferreira P."/>
            <person name="Molpeceres G."/>
            <person name="Ruiz-Duenas F.J."/>
            <person name="Serrano A."/>
            <person name="Henrissat B."/>
            <person name="Drula E."/>
            <person name="Hughes K.W."/>
            <person name="Mata J.L."/>
            <person name="Ishikawa N.K."/>
            <person name="Vargas-Isla R."/>
            <person name="Ushijima S."/>
            <person name="Smith C.A."/>
            <person name="Ahrendt S."/>
            <person name="Andreopoulos W."/>
            <person name="He G."/>
            <person name="Labutti K."/>
            <person name="Lipzen A."/>
            <person name="Ng V."/>
            <person name="Sandor L."/>
            <person name="Barry K."/>
            <person name="Martinez A.T."/>
            <person name="Xiao Y."/>
            <person name="Gibbons J.G."/>
            <person name="Terashima K."/>
            <person name="Hibbett D.S."/>
            <person name="Grigoriev I.V."/>
        </authorList>
    </citation>
    <scope>NUCLEOTIDE SEQUENCE</scope>
    <source>
        <strain evidence="4">TFB7829</strain>
    </source>
</reference>
<dbReference type="EMBL" id="MU801900">
    <property type="protein sequence ID" value="KAJ3989165.1"/>
    <property type="molecule type" value="Genomic_DNA"/>
</dbReference>
<dbReference type="EMBL" id="JANVFU010000006">
    <property type="protein sequence ID" value="KAJ3744920.1"/>
    <property type="molecule type" value="Genomic_DNA"/>
</dbReference>
<evidence type="ECO:0000313" key="3">
    <source>
        <dbReference type="EMBL" id="KAJ3744920.1"/>
    </source>
</evidence>
<dbReference type="SUPFAM" id="SSF49503">
    <property type="entry name" value="Cupredoxins"/>
    <property type="match status" value="1"/>
</dbReference>
<protein>
    <recommendedName>
        <fullName evidence="6">Cupredoxin</fullName>
    </recommendedName>
</protein>
<proteinExistence type="predicted"/>